<dbReference type="InterPro" id="IPR009937">
    <property type="entry name" value="Phage_holin_3_6"/>
</dbReference>
<accession>A0A175S0L6</accession>
<keyword evidence="1" id="KW-1133">Transmembrane helix</keyword>
<dbReference type="AlphaFoldDB" id="A0A175S0L6"/>
<dbReference type="EMBL" id="LDQC01000027">
    <property type="protein sequence ID" value="KTR08719.1"/>
    <property type="molecule type" value="Genomic_DNA"/>
</dbReference>
<dbReference type="Pfam" id="PF07332">
    <property type="entry name" value="Phage_holin_3_6"/>
    <property type="match status" value="1"/>
</dbReference>
<gene>
    <name evidence="2" type="ORF">NS184_05165</name>
</gene>
<protein>
    <recommendedName>
        <fullName evidence="4">Integral membrane protein</fullName>
    </recommendedName>
</protein>
<sequence length="144" mass="14883">MSTTGPDDQDTAKPSFRDSVTAGLVQKALEPLLRAVREEVAAARREVSARAKGARTGLVLTGAAVAFALTTLVLLAGFVVALLALALPVWAATGITLVVFAVVTGVLATVGVRGIRRGVPPVPKDTLRAAKDRVARTSDEAARD</sequence>
<comment type="caution">
    <text evidence="2">The sequence shown here is derived from an EMBL/GenBank/DDBJ whole genome shotgun (WGS) entry which is preliminary data.</text>
</comment>
<name>A0A175S0L6_9MICO</name>
<evidence type="ECO:0008006" key="4">
    <source>
        <dbReference type="Google" id="ProtNLM"/>
    </source>
</evidence>
<dbReference type="PATRIC" id="fig|33881.3.peg.1309"/>
<feature type="transmembrane region" description="Helical" evidence="1">
    <location>
        <begin position="58"/>
        <end position="83"/>
    </location>
</feature>
<dbReference type="Proteomes" id="UP000078252">
    <property type="component" value="Unassembled WGS sequence"/>
</dbReference>
<dbReference type="STRING" id="33881.NS184_05165"/>
<keyword evidence="1" id="KW-0812">Transmembrane</keyword>
<proteinExistence type="predicted"/>
<evidence type="ECO:0000313" key="3">
    <source>
        <dbReference type="Proteomes" id="UP000078252"/>
    </source>
</evidence>
<dbReference type="RefSeq" id="WP_058725069.1">
    <property type="nucleotide sequence ID" value="NZ_LDQC01000027.1"/>
</dbReference>
<organism evidence="2 3">
    <name type="scientific">Curtobacterium luteum</name>
    <dbReference type="NCBI Taxonomy" id="33881"/>
    <lineage>
        <taxon>Bacteria</taxon>
        <taxon>Bacillati</taxon>
        <taxon>Actinomycetota</taxon>
        <taxon>Actinomycetes</taxon>
        <taxon>Micrococcales</taxon>
        <taxon>Microbacteriaceae</taxon>
        <taxon>Curtobacterium</taxon>
    </lineage>
</organism>
<feature type="transmembrane region" description="Helical" evidence="1">
    <location>
        <begin position="89"/>
        <end position="110"/>
    </location>
</feature>
<evidence type="ECO:0000256" key="1">
    <source>
        <dbReference type="SAM" id="Phobius"/>
    </source>
</evidence>
<keyword evidence="1" id="KW-0472">Membrane</keyword>
<reference evidence="2 3" key="1">
    <citation type="journal article" date="2016" name="Front. Microbiol.">
        <title>Genomic Resource of Rice Seed Associated Bacteria.</title>
        <authorList>
            <person name="Midha S."/>
            <person name="Bansal K."/>
            <person name="Sharma S."/>
            <person name="Kumar N."/>
            <person name="Patil P.P."/>
            <person name="Chaudhry V."/>
            <person name="Patil P.B."/>
        </authorList>
    </citation>
    <scope>NUCLEOTIDE SEQUENCE [LARGE SCALE GENOMIC DNA]</scope>
    <source>
        <strain evidence="2 3">NS184</strain>
    </source>
</reference>
<evidence type="ECO:0000313" key="2">
    <source>
        <dbReference type="EMBL" id="KTR08719.1"/>
    </source>
</evidence>